<dbReference type="InterPro" id="IPR008567">
    <property type="entry name" value="BKACE"/>
</dbReference>
<name>A0A0F9IUZ6_9ZZZZ</name>
<organism evidence="5">
    <name type="scientific">marine sediment metagenome</name>
    <dbReference type="NCBI Taxonomy" id="412755"/>
    <lineage>
        <taxon>unclassified sequences</taxon>
        <taxon>metagenomes</taxon>
        <taxon>ecological metagenomes</taxon>
    </lineage>
</organism>
<dbReference type="Pfam" id="PF05853">
    <property type="entry name" value="BKACE"/>
    <property type="match status" value="1"/>
</dbReference>
<dbReference type="InterPro" id="IPR013785">
    <property type="entry name" value="Aldolase_TIM"/>
</dbReference>
<evidence type="ECO:0000256" key="2">
    <source>
        <dbReference type="ARBA" id="ARBA00022679"/>
    </source>
</evidence>
<protein>
    <recommendedName>
        <fullName evidence="6">3-keto-5-aminohexanoate cleavage enzyme</fullName>
    </recommendedName>
</protein>
<dbReference type="EMBL" id="LAZR01019881">
    <property type="protein sequence ID" value="KKL90907.1"/>
    <property type="molecule type" value="Genomic_DNA"/>
</dbReference>
<evidence type="ECO:0000313" key="5">
    <source>
        <dbReference type="EMBL" id="KKL90907.1"/>
    </source>
</evidence>
<dbReference type="AlphaFoldDB" id="A0A0F9IUZ6"/>
<dbReference type="GO" id="GO:0043720">
    <property type="term" value="F:3-keto-5-aminohexanoate cleavage activity"/>
    <property type="evidence" value="ECO:0007669"/>
    <property type="project" value="InterPro"/>
</dbReference>
<keyword evidence="2" id="KW-0808">Transferase</keyword>
<comment type="cofactor">
    <cofactor evidence="1">
        <name>Zn(2+)</name>
        <dbReference type="ChEBI" id="CHEBI:29105"/>
    </cofactor>
</comment>
<evidence type="ECO:0000256" key="4">
    <source>
        <dbReference type="ARBA" id="ARBA00022833"/>
    </source>
</evidence>
<comment type="caution">
    <text evidence="5">The sequence shown here is derived from an EMBL/GenBank/DDBJ whole genome shotgun (WGS) entry which is preliminary data.</text>
</comment>
<evidence type="ECO:0000256" key="1">
    <source>
        <dbReference type="ARBA" id="ARBA00001947"/>
    </source>
</evidence>
<sequence>MEKIDPSKIAPPELINYGKYIAGDMSQPRWDIPNKIVITCAITGAFISKEQNIKQPYTPEEIAKEAIECCKAGISGLHIHVRDENGRPTGDPQIFHRAIDPILEKFPDMIIDCPTHYGKTVEDALKWAREGLIEISPVRPSPSYTAEELITTSPEATIAMTKLLQDLGIKPQIAIFYEGMVDNAYRYLIRTGILEKPFYWIIMPGLPGGDMSNPMAMFESLLIYVRRIKEIDPASVWIVGSTGRASCYLTTAAILLGGHIRVGMEDILYRYPHKDIMVTSNVEEVRMAIQLAELLGREVASPDEYRKLIGLKPKSETKG</sequence>
<dbReference type="PANTHER" id="PTHR37418:SF2">
    <property type="entry name" value="3-KETO-5-AMINOHEXANOATE CLEAVAGE ENZYME"/>
    <property type="match status" value="1"/>
</dbReference>
<dbReference type="GO" id="GO:0046872">
    <property type="term" value="F:metal ion binding"/>
    <property type="evidence" value="ECO:0007669"/>
    <property type="project" value="UniProtKB-KW"/>
</dbReference>
<keyword evidence="3" id="KW-0479">Metal-binding</keyword>
<evidence type="ECO:0008006" key="6">
    <source>
        <dbReference type="Google" id="ProtNLM"/>
    </source>
</evidence>
<gene>
    <name evidence="5" type="ORF">LCGC14_1900000</name>
</gene>
<reference evidence="5" key="1">
    <citation type="journal article" date="2015" name="Nature">
        <title>Complex archaea that bridge the gap between prokaryotes and eukaryotes.</title>
        <authorList>
            <person name="Spang A."/>
            <person name="Saw J.H."/>
            <person name="Jorgensen S.L."/>
            <person name="Zaremba-Niedzwiedzka K."/>
            <person name="Martijn J."/>
            <person name="Lind A.E."/>
            <person name="van Eijk R."/>
            <person name="Schleper C."/>
            <person name="Guy L."/>
            <person name="Ettema T.J."/>
        </authorList>
    </citation>
    <scope>NUCLEOTIDE SEQUENCE</scope>
</reference>
<proteinExistence type="predicted"/>
<accession>A0A0F9IUZ6</accession>
<keyword evidence="4" id="KW-0862">Zinc</keyword>
<dbReference type="Gene3D" id="3.20.20.70">
    <property type="entry name" value="Aldolase class I"/>
    <property type="match status" value="1"/>
</dbReference>
<dbReference type="PANTHER" id="PTHR37418">
    <property type="entry name" value="3-KETO-5-AMINOHEXANOATE CLEAVAGE ENZYME-RELATED"/>
    <property type="match status" value="1"/>
</dbReference>
<evidence type="ECO:0000256" key="3">
    <source>
        <dbReference type="ARBA" id="ARBA00022723"/>
    </source>
</evidence>